<reference evidence="1 2" key="1">
    <citation type="journal article" date="2015" name="Genome Announc.">
        <title>Complete Genome Sequences of Four Novel Escherichia coli Bacteriophages Belonging to New Phage Groups.</title>
        <authorList>
            <person name="Carstens A.B."/>
            <person name="Kot W."/>
            <person name="Hansen L.H."/>
        </authorList>
    </citation>
    <scope>NUCLEOTIDE SEQUENCE [LARGE SCALE GENOMIC DNA]</scope>
</reference>
<sequence>MSSENKQVSTEVAKKAVGTSFRDFNLKKKLENAPLLHYPLVFPGQGDTGHWLKIRNRHSEEFRQADLKAQRQISALVVANGSFEKIDKDMLDDINMRAFCKLVASWSFEEECNEDNLIEFFNNNPFAYDDINRLAAQDSLFF</sequence>
<dbReference type="RefSeq" id="YP_009216952.1">
    <property type="nucleotide sequence ID" value="NC_028997.1"/>
</dbReference>
<protein>
    <submittedName>
        <fullName evidence="1">Uncharacterized protein</fullName>
    </submittedName>
</protein>
<proteinExistence type="predicted"/>
<name>A0A0E3GMJ5_9CAUD</name>
<dbReference type="KEGG" id="vg:26643451"/>
<dbReference type="Proteomes" id="UP000033024">
    <property type="component" value="Segment"/>
</dbReference>
<dbReference type="OrthoDB" id="24943at10239"/>
<dbReference type="EMBL" id="KP719133">
    <property type="protein sequence ID" value="AKA60967.1"/>
    <property type="molecule type" value="Genomic_DNA"/>
</dbReference>
<organism evidence="1 2">
    <name type="scientific">Enterobacteria phage JenP2</name>
    <dbReference type="NCBI Taxonomy" id="1610838"/>
    <lineage>
        <taxon>Viruses</taxon>
        <taxon>Duplodnaviria</taxon>
        <taxon>Heunggongvirae</taxon>
        <taxon>Uroviricota</taxon>
        <taxon>Caudoviricetes</taxon>
        <taxon>Queuovirinae</taxon>
        <taxon>Nonagvirus</taxon>
        <taxon>Nonagvirus JenP2</taxon>
    </lineage>
</organism>
<keyword evidence="2" id="KW-1185">Reference proteome</keyword>
<accession>A0A0E3GMJ5</accession>
<reference evidence="2" key="2">
    <citation type="submission" date="2015-01" db="EMBL/GenBank/DDBJ databases">
        <title>Complete sequence of three novel 9g-like phages.</title>
        <authorList>
            <person name="Carstens A.B."/>
            <person name="Hansen L.H."/>
            <person name="Kot W."/>
        </authorList>
    </citation>
    <scope>NUCLEOTIDE SEQUENCE [LARGE SCALE GENOMIC DNA]</scope>
</reference>
<evidence type="ECO:0000313" key="1">
    <source>
        <dbReference type="EMBL" id="AKA60967.1"/>
    </source>
</evidence>
<dbReference type="GeneID" id="26643451"/>
<evidence type="ECO:0000313" key="2">
    <source>
        <dbReference type="Proteomes" id="UP000033024"/>
    </source>
</evidence>